<dbReference type="PANTHER" id="PTHR43485:SF1">
    <property type="entry name" value="FORMATE HYDROGENLYASE SUBUNIT 5-RELATED"/>
    <property type="match status" value="1"/>
</dbReference>
<name>A0A1D7TJ63_9BACT</name>
<dbReference type="STRING" id="1193502.SHALO_1294"/>
<comment type="cofactor">
    <cofactor evidence="2">
        <name>Ni(2+)</name>
        <dbReference type="ChEBI" id="CHEBI:49786"/>
    </cofactor>
</comment>
<feature type="domain" description="NADH-quinone oxidoreductase subunit D" evidence="3">
    <location>
        <begin position="126"/>
        <end position="284"/>
    </location>
</feature>
<dbReference type="KEGG" id="shal:SHALO_1294"/>
<feature type="binding site" evidence="2">
    <location>
        <position position="69"/>
    </location>
    <ligand>
        <name>Ni(2+)</name>
        <dbReference type="ChEBI" id="CHEBI:49786"/>
    </ligand>
</feature>
<feature type="binding site" evidence="2">
    <location>
        <position position="69"/>
    </location>
    <ligand>
        <name>Fe cation</name>
        <dbReference type="ChEBI" id="CHEBI:24875"/>
    </ligand>
</feature>
<dbReference type="GO" id="GO:0051287">
    <property type="term" value="F:NAD binding"/>
    <property type="evidence" value="ECO:0007669"/>
    <property type="project" value="InterPro"/>
</dbReference>
<evidence type="ECO:0000256" key="1">
    <source>
        <dbReference type="ARBA" id="ARBA00023002"/>
    </source>
</evidence>
<proteinExistence type="predicted"/>
<comment type="cofactor">
    <cofactor evidence="2">
        <name>Fe cation</name>
        <dbReference type="ChEBI" id="CHEBI:24875"/>
    </cofactor>
</comment>
<protein>
    <submittedName>
        <fullName evidence="4">Soluble, cytoplasmic ECH-like hydrogenase large subunit CooH-like</fullName>
    </submittedName>
</protein>
<reference evidence="5" key="1">
    <citation type="submission" date="2016-08" db="EMBL/GenBank/DDBJ databases">
        <title>Complete genome sequence of the organohalide-respiring Epsilonproteobacterium Sulfurospirillum halorespirans.</title>
        <authorList>
            <person name="Goris T."/>
            <person name="Zimmermann J."/>
            <person name="Schenz B."/>
            <person name="Lemos M."/>
            <person name="Hackermueller J."/>
            <person name="Diekert G."/>
        </authorList>
    </citation>
    <scope>NUCLEOTIDE SEQUENCE [LARGE SCALE GENOMIC DNA]</scope>
    <source>
        <strain>DSM 13726</strain>
        <strain evidence="5">PCE-M2</strain>
    </source>
</reference>
<dbReference type="InterPro" id="IPR029014">
    <property type="entry name" value="NiFe-Hase_large"/>
</dbReference>
<feature type="binding site" evidence="2">
    <location>
        <position position="359"/>
    </location>
    <ligand>
        <name>Fe cation</name>
        <dbReference type="ChEBI" id="CHEBI:24875"/>
    </ligand>
</feature>
<dbReference type="GO" id="GO:0048038">
    <property type="term" value="F:quinone binding"/>
    <property type="evidence" value="ECO:0007669"/>
    <property type="project" value="InterPro"/>
</dbReference>
<dbReference type="PANTHER" id="PTHR43485">
    <property type="entry name" value="HYDROGENASE-4 COMPONENT G"/>
    <property type="match status" value="1"/>
</dbReference>
<dbReference type="Pfam" id="PF00346">
    <property type="entry name" value="Complex1_49kDa"/>
    <property type="match status" value="2"/>
</dbReference>
<dbReference type="Pfam" id="PF00374">
    <property type="entry name" value="NiFeSe_Hases"/>
    <property type="match status" value="1"/>
</dbReference>
<evidence type="ECO:0000256" key="2">
    <source>
        <dbReference type="PIRSR" id="PIRSR601501-1"/>
    </source>
</evidence>
<dbReference type="PATRIC" id="fig|1193502.14.peg.1314"/>
<evidence type="ECO:0000313" key="4">
    <source>
        <dbReference type="EMBL" id="AOO65072.1"/>
    </source>
</evidence>
<keyword evidence="2" id="KW-0408">Iron</keyword>
<evidence type="ECO:0000259" key="3">
    <source>
        <dbReference type="Pfam" id="PF00346"/>
    </source>
</evidence>
<keyword evidence="1" id="KW-0560">Oxidoreductase</keyword>
<organism evidence="4 5">
    <name type="scientific">Sulfurospirillum halorespirans DSM 13726</name>
    <dbReference type="NCBI Taxonomy" id="1193502"/>
    <lineage>
        <taxon>Bacteria</taxon>
        <taxon>Pseudomonadati</taxon>
        <taxon>Campylobacterota</taxon>
        <taxon>Epsilonproteobacteria</taxon>
        <taxon>Campylobacterales</taxon>
        <taxon>Sulfurospirillaceae</taxon>
        <taxon>Sulfurospirillum</taxon>
    </lineage>
</organism>
<keyword evidence="2" id="KW-0479">Metal-binding</keyword>
<dbReference type="AlphaFoldDB" id="A0A1D7TJ63"/>
<dbReference type="RefSeq" id="WP_069477886.1">
    <property type="nucleotide sequence ID" value="NZ_CP017111.1"/>
</dbReference>
<feature type="domain" description="NADH-quinone oxidoreductase subunit D" evidence="3">
    <location>
        <begin position="290"/>
        <end position="362"/>
    </location>
</feature>
<keyword evidence="5" id="KW-1185">Reference proteome</keyword>
<dbReference type="EMBL" id="CP017111">
    <property type="protein sequence ID" value="AOO65072.1"/>
    <property type="molecule type" value="Genomic_DNA"/>
</dbReference>
<keyword evidence="2" id="KW-0533">Nickel</keyword>
<dbReference type="Proteomes" id="UP000094609">
    <property type="component" value="Chromosome"/>
</dbReference>
<dbReference type="SUPFAM" id="SSF56762">
    <property type="entry name" value="HydB/Nqo4-like"/>
    <property type="match status" value="1"/>
</dbReference>
<dbReference type="InterPro" id="IPR001501">
    <property type="entry name" value="Ni-dep_hyd_lsu"/>
</dbReference>
<dbReference type="GO" id="GO:0016151">
    <property type="term" value="F:nickel cation binding"/>
    <property type="evidence" value="ECO:0007669"/>
    <property type="project" value="InterPro"/>
</dbReference>
<dbReference type="GO" id="GO:0016651">
    <property type="term" value="F:oxidoreductase activity, acting on NAD(P)H"/>
    <property type="evidence" value="ECO:0007669"/>
    <property type="project" value="InterPro"/>
</dbReference>
<keyword evidence="2" id="KW-0460">Magnesium</keyword>
<feature type="binding site" evidence="2">
    <location>
        <position position="356"/>
    </location>
    <ligand>
        <name>Ni(2+)</name>
        <dbReference type="ChEBI" id="CHEBI:49786"/>
    </ligand>
</feature>
<accession>A0A1D7TJ63</accession>
<feature type="binding site" evidence="2">
    <location>
        <position position="47"/>
    </location>
    <ligand>
        <name>Mg(2+)</name>
        <dbReference type="ChEBI" id="CHEBI:18420"/>
    </ligand>
</feature>
<feature type="binding site" evidence="2">
    <location>
        <position position="66"/>
    </location>
    <ligand>
        <name>Ni(2+)</name>
        <dbReference type="ChEBI" id="CHEBI:49786"/>
    </ligand>
</feature>
<sequence>MDNTKVILGPFDVALEEPVYFKIEPNRDGKTIKTVDMINGFVHRGIESIVLQRNFLQNLIITEKVCALCSNNHPFTYCMAVEKIAGLSLPERALYLRVVADEIKRIASHLFNLGMLSHLIHNKALMTQFLETREDFQDLKESIWGNRMDLSANTIGGVKFDLDAKLIASIKTTLDQNRSKIEAFIALFETDATLISRLSGVGVLGYEDALRLGVVGPVARASGVNNDVRKRSPYAAYDKLSFDVVLQKDGDVLSRAKVRLYEILESMKLLHQALDALPKGDIVLPTRTLIPEGEAISRTEAPRGELVYYLKTNGSQKPERMKWRVPTYMNWEALKVMMPNNSIDDVALIFNSIDPCISCTER</sequence>
<gene>
    <name evidence="4" type="ORF">SHALO_1294</name>
</gene>
<evidence type="ECO:0000313" key="5">
    <source>
        <dbReference type="Proteomes" id="UP000094609"/>
    </source>
</evidence>
<dbReference type="InterPro" id="IPR052197">
    <property type="entry name" value="ComplexI_49kDa-like"/>
</dbReference>
<dbReference type="Gene3D" id="1.10.645.10">
    <property type="entry name" value="Cytochrome-c3 Hydrogenase, chain B"/>
    <property type="match status" value="1"/>
</dbReference>
<dbReference type="InterPro" id="IPR001135">
    <property type="entry name" value="NADH_Q_OxRdtase_suD"/>
</dbReference>